<dbReference type="PANTHER" id="PTHR15109">
    <property type="entry name" value="AGAP004327-PA"/>
    <property type="match status" value="1"/>
</dbReference>
<proteinExistence type="predicted"/>
<organism evidence="1 2">
    <name type="scientific">Ranatra chinensis</name>
    <dbReference type="NCBI Taxonomy" id="642074"/>
    <lineage>
        <taxon>Eukaryota</taxon>
        <taxon>Metazoa</taxon>
        <taxon>Ecdysozoa</taxon>
        <taxon>Arthropoda</taxon>
        <taxon>Hexapoda</taxon>
        <taxon>Insecta</taxon>
        <taxon>Pterygota</taxon>
        <taxon>Neoptera</taxon>
        <taxon>Paraneoptera</taxon>
        <taxon>Hemiptera</taxon>
        <taxon>Heteroptera</taxon>
        <taxon>Panheteroptera</taxon>
        <taxon>Nepomorpha</taxon>
        <taxon>Nepidae</taxon>
        <taxon>Ranatrinae</taxon>
        <taxon>Ranatra</taxon>
    </lineage>
</organism>
<gene>
    <name evidence="1" type="ORF">AAG570_007611</name>
</gene>
<dbReference type="InterPro" id="IPR029717">
    <property type="entry name" value="FAM193"/>
</dbReference>
<name>A0ABD0XU06_9HEMI</name>
<evidence type="ECO:0000313" key="2">
    <source>
        <dbReference type="Proteomes" id="UP001558652"/>
    </source>
</evidence>
<dbReference type="AlphaFoldDB" id="A0ABD0XU06"/>
<protein>
    <submittedName>
        <fullName evidence="1">Uncharacterized protein</fullName>
    </submittedName>
</protein>
<keyword evidence="2" id="KW-1185">Reference proteome</keyword>
<evidence type="ECO:0000313" key="1">
    <source>
        <dbReference type="EMBL" id="KAL1114787.1"/>
    </source>
</evidence>
<accession>A0ABD0XU06</accession>
<sequence length="293" mass="34694">MISIKKGSEHTDKPQWLSEYLKIDKEHGRSDSDDSPEDADEAAKERALTSLLRKLAYEDFSALEKAALIDEDTCTCDSCKDRRAWTNETLEEFKLIQSYWLELRQYLRIIYRLGMKGSITTIDENYHSYMKELVARLCEVCNPHQLYQRLEAQVREFVMEIKMRLLQLMDRLAENPQLPRLFLSGMLDRYNKMMNAANEITPVLIQLETEHLSQFNLTWKMLNQRLFQTSIYTDPFFQNSVPLFTSQLSKGTESDENRTLIKQFLNFDDEITLVEGMWKDVETRIHQYTYVYM</sequence>
<comment type="caution">
    <text evidence="1">The sequence shown here is derived from an EMBL/GenBank/DDBJ whole genome shotgun (WGS) entry which is preliminary data.</text>
</comment>
<dbReference type="EMBL" id="JBFDAA010000021">
    <property type="protein sequence ID" value="KAL1114787.1"/>
    <property type="molecule type" value="Genomic_DNA"/>
</dbReference>
<dbReference type="Proteomes" id="UP001558652">
    <property type="component" value="Unassembled WGS sequence"/>
</dbReference>
<dbReference type="PANTHER" id="PTHR15109:SF4">
    <property type="entry name" value="FAM193 C-TERMINAL DOMAIN-CONTAINING PROTEIN"/>
    <property type="match status" value="1"/>
</dbReference>
<reference evidence="1 2" key="1">
    <citation type="submission" date="2024-07" db="EMBL/GenBank/DDBJ databases">
        <title>Chromosome-level genome assembly of the water stick insect Ranatra chinensis (Heteroptera: Nepidae).</title>
        <authorList>
            <person name="Liu X."/>
        </authorList>
    </citation>
    <scope>NUCLEOTIDE SEQUENCE [LARGE SCALE GENOMIC DNA]</scope>
    <source>
        <strain evidence="1">Cailab_2021Rc</strain>
        <tissue evidence="1">Muscle</tissue>
    </source>
</reference>